<proteinExistence type="predicted"/>
<dbReference type="InterPro" id="IPR004622">
    <property type="entry name" value="DNA_pol_HolB"/>
</dbReference>
<evidence type="ECO:0000313" key="9">
    <source>
        <dbReference type="EMBL" id="MDP0587871.1"/>
    </source>
</evidence>
<keyword evidence="5" id="KW-0235">DNA replication</keyword>
<comment type="caution">
    <text evidence="9">The sequence shown here is derived from an EMBL/GenBank/DDBJ whole genome shotgun (WGS) entry which is preliminary data.</text>
</comment>
<evidence type="ECO:0000256" key="2">
    <source>
        <dbReference type="ARBA" id="ARBA00014363"/>
    </source>
</evidence>
<dbReference type="EC" id="2.7.7.7" evidence="1"/>
<keyword evidence="3 9" id="KW-0808">Transferase</keyword>
<accession>A0AA90NW02</accession>
<evidence type="ECO:0000256" key="4">
    <source>
        <dbReference type="ARBA" id="ARBA00022695"/>
    </source>
</evidence>
<reference evidence="9 10" key="1">
    <citation type="journal article" date="2023" name="bioRxiv">
        <title>An intranuclear bacterial parasite of deep-sea mussels expresses apoptosis inhibitors acquired from its host.</title>
        <authorList>
            <person name="Gonzalez Porras M.A."/>
            <person name="Assie A."/>
            <person name="Tietjen M."/>
            <person name="Violette M."/>
            <person name="Kleiner M."/>
            <person name="Gruber-Vodicka H."/>
            <person name="Dubilier N."/>
            <person name="Leisch N."/>
        </authorList>
    </citation>
    <scope>NUCLEOTIDE SEQUENCE [LARGE SCALE GENOMIC DNA]</scope>
    <source>
        <strain evidence="9">IAP13</strain>
    </source>
</reference>
<dbReference type="Pfam" id="PF09115">
    <property type="entry name" value="DNApol3-delta_C"/>
    <property type="match status" value="1"/>
</dbReference>
<dbReference type="EMBL" id="JASXSV010000001">
    <property type="protein sequence ID" value="MDP0587871.1"/>
    <property type="molecule type" value="Genomic_DNA"/>
</dbReference>
<keyword evidence="6" id="KW-0239">DNA-directed DNA polymerase</keyword>
<dbReference type="InterPro" id="IPR050238">
    <property type="entry name" value="DNA_Rep/Repair_Clamp_Loader"/>
</dbReference>
<dbReference type="PANTHER" id="PTHR11669:SF8">
    <property type="entry name" value="DNA POLYMERASE III SUBUNIT DELTA"/>
    <property type="match status" value="1"/>
</dbReference>
<name>A0AA90NW02_9GAMM</name>
<evidence type="ECO:0000313" key="10">
    <source>
        <dbReference type="Proteomes" id="UP001178148"/>
    </source>
</evidence>
<dbReference type="GO" id="GO:0003887">
    <property type="term" value="F:DNA-directed DNA polymerase activity"/>
    <property type="evidence" value="ECO:0007669"/>
    <property type="project" value="UniProtKB-KW"/>
</dbReference>
<organism evidence="9 10">
    <name type="scientific">Candidatus Endonucleibacter bathymodioli</name>
    <dbReference type="NCBI Taxonomy" id="539814"/>
    <lineage>
        <taxon>Bacteria</taxon>
        <taxon>Pseudomonadati</taxon>
        <taxon>Pseudomonadota</taxon>
        <taxon>Gammaproteobacteria</taxon>
        <taxon>Oceanospirillales</taxon>
        <taxon>Endozoicomonadaceae</taxon>
        <taxon>Candidatus Endonucleibacter</taxon>
    </lineage>
</organism>
<dbReference type="PANTHER" id="PTHR11669">
    <property type="entry name" value="REPLICATION FACTOR C / DNA POLYMERASE III GAMMA-TAU SUBUNIT"/>
    <property type="match status" value="1"/>
</dbReference>
<evidence type="ECO:0000256" key="6">
    <source>
        <dbReference type="ARBA" id="ARBA00022932"/>
    </source>
</evidence>
<dbReference type="InterPro" id="IPR027417">
    <property type="entry name" value="P-loop_NTPase"/>
</dbReference>
<dbReference type="Gene3D" id="1.20.272.10">
    <property type="match status" value="1"/>
</dbReference>
<dbReference type="NCBIfam" id="TIGR00678">
    <property type="entry name" value="holB"/>
    <property type="match status" value="1"/>
</dbReference>
<dbReference type="Pfam" id="PF13177">
    <property type="entry name" value="DNA_pol3_delta2"/>
    <property type="match status" value="1"/>
</dbReference>
<evidence type="ECO:0000256" key="3">
    <source>
        <dbReference type="ARBA" id="ARBA00022679"/>
    </source>
</evidence>
<sequence length="329" mass="36425">MRAECRPLSWQHSEWQTMLDRAGRGGLGHAFLLKGMLGIGKLHFAKAFAGWLLCLSPVENISCGQCKGCFLVEAGSHPDLLTIEPEKAGGAIKIDQIRKLNVFVRQTAQQGGRRVIIISPAEAMNLNASNALLKSLEEPGIETMFFLVSHRWGDLLATIRSRCQALNFRIPAHDVAIEWLVSQSESNSEILLHLASGAPLEAISMGKRGVVAHREEMVSSIESLFRGNLTPVDLAKSWQKKDTSLILVWLSDWLGDVVRLSLTGGQSRIRNEDASKVIQYLARKIAGVRQVMILRDWLISQRQIIATGGNLNEQMMMEGALCHFIDLVP</sequence>
<dbReference type="GO" id="GO:0006261">
    <property type="term" value="P:DNA-templated DNA replication"/>
    <property type="evidence" value="ECO:0007669"/>
    <property type="project" value="TreeGrafter"/>
</dbReference>
<keyword evidence="10" id="KW-1185">Reference proteome</keyword>
<dbReference type="GO" id="GO:0003677">
    <property type="term" value="F:DNA binding"/>
    <property type="evidence" value="ECO:0007669"/>
    <property type="project" value="InterPro"/>
</dbReference>
<feature type="domain" description="DNA polymerase III delta subunit C-terminal" evidence="8">
    <location>
        <begin position="212"/>
        <end position="324"/>
    </location>
</feature>
<evidence type="ECO:0000259" key="8">
    <source>
        <dbReference type="Pfam" id="PF09115"/>
    </source>
</evidence>
<dbReference type="Proteomes" id="UP001178148">
    <property type="component" value="Unassembled WGS sequence"/>
</dbReference>
<dbReference type="GO" id="GO:0009360">
    <property type="term" value="C:DNA polymerase III complex"/>
    <property type="evidence" value="ECO:0007669"/>
    <property type="project" value="InterPro"/>
</dbReference>
<dbReference type="NCBIfam" id="NF004310">
    <property type="entry name" value="PRK05707.1"/>
    <property type="match status" value="1"/>
</dbReference>
<evidence type="ECO:0000256" key="5">
    <source>
        <dbReference type="ARBA" id="ARBA00022705"/>
    </source>
</evidence>
<dbReference type="InterPro" id="IPR015199">
    <property type="entry name" value="DNA_pol_III_delta_C"/>
</dbReference>
<gene>
    <name evidence="9" type="ORF">QS748_01120</name>
</gene>
<dbReference type="GO" id="GO:0008408">
    <property type="term" value="F:3'-5' exonuclease activity"/>
    <property type="evidence" value="ECO:0007669"/>
    <property type="project" value="InterPro"/>
</dbReference>
<dbReference type="AlphaFoldDB" id="A0AA90NW02"/>
<dbReference type="SUPFAM" id="SSF52540">
    <property type="entry name" value="P-loop containing nucleoside triphosphate hydrolases"/>
    <property type="match status" value="1"/>
</dbReference>
<dbReference type="Gene3D" id="3.40.50.300">
    <property type="entry name" value="P-loop containing nucleotide triphosphate hydrolases"/>
    <property type="match status" value="1"/>
</dbReference>
<comment type="catalytic activity">
    <reaction evidence="7">
        <text>DNA(n) + a 2'-deoxyribonucleoside 5'-triphosphate = DNA(n+1) + diphosphate</text>
        <dbReference type="Rhea" id="RHEA:22508"/>
        <dbReference type="Rhea" id="RHEA-COMP:17339"/>
        <dbReference type="Rhea" id="RHEA-COMP:17340"/>
        <dbReference type="ChEBI" id="CHEBI:33019"/>
        <dbReference type="ChEBI" id="CHEBI:61560"/>
        <dbReference type="ChEBI" id="CHEBI:173112"/>
        <dbReference type="EC" id="2.7.7.7"/>
    </reaction>
</comment>
<evidence type="ECO:0000256" key="1">
    <source>
        <dbReference type="ARBA" id="ARBA00012417"/>
    </source>
</evidence>
<protein>
    <recommendedName>
        <fullName evidence="2">DNA polymerase III subunit delta'</fullName>
        <ecNumber evidence="1">2.7.7.7</ecNumber>
    </recommendedName>
</protein>
<evidence type="ECO:0000256" key="7">
    <source>
        <dbReference type="ARBA" id="ARBA00049244"/>
    </source>
</evidence>
<keyword evidence="4 9" id="KW-0548">Nucleotidyltransferase</keyword>